<dbReference type="Gene3D" id="3.40.30.10">
    <property type="entry name" value="Glutaredoxin"/>
    <property type="match status" value="1"/>
</dbReference>
<keyword evidence="3" id="KW-1185">Reference proteome</keyword>
<comment type="caution">
    <text evidence="2">The sequence shown here is derived from an EMBL/GenBank/DDBJ whole genome shotgun (WGS) entry which is preliminary data.</text>
</comment>
<accession>A0ABQ2GYF5</accession>
<dbReference type="RefSeq" id="WP_188867267.1">
    <property type="nucleotide sequence ID" value="NZ_BMNW01000007.1"/>
</dbReference>
<dbReference type="Gene3D" id="1.20.1050.10">
    <property type="match status" value="1"/>
</dbReference>
<reference evidence="3" key="1">
    <citation type="journal article" date="2019" name="Int. J. Syst. Evol. Microbiol.">
        <title>The Global Catalogue of Microorganisms (GCM) 10K type strain sequencing project: providing services to taxonomists for standard genome sequencing and annotation.</title>
        <authorList>
            <consortium name="The Broad Institute Genomics Platform"/>
            <consortium name="The Broad Institute Genome Sequencing Center for Infectious Disease"/>
            <person name="Wu L."/>
            <person name="Ma J."/>
        </authorList>
    </citation>
    <scope>NUCLEOTIDE SEQUENCE [LARGE SCALE GENOMIC DNA]</scope>
    <source>
        <strain evidence="3">JCM 13501</strain>
    </source>
</reference>
<dbReference type="CDD" id="cd03057">
    <property type="entry name" value="GST_N_Beta"/>
    <property type="match status" value="1"/>
</dbReference>
<protein>
    <submittedName>
        <fullName evidence="2">Glutathione S-transferase</fullName>
    </submittedName>
</protein>
<evidence type="ECO:0000259" key="1">
    <source>
        <dbReference type="PROSITE" id="PS50404"/>
    </source>
</evidence>
<dbReference type="PROSITE" id="PS50404">
    <property type="entry name" value="GST_NTER"/>
    <property type="match status" value="1"/>
</dbReference>
<dbReference type="PANTHER" id="PTHR44051">
    <property type="entry name" value="GLUTATHIONE S-TRANSFERASE-RELATED"/>
    <property type="match status" value="1"/>
</dbReference>
<organism evidence="2 3">
    <name type="scientific">Pseudomonas asuensis</name>
    <dbReference type="NCBI Taxonomy" id="1825787"/>
    <lineage>
        <taxon>Bacteria</taxon>
        <taxon>Pseudomonadati</taxon>
        <taxon>Pseudomonadota</taxon>
        <taxon>Gammaproteobacteria</taxon>
        <taxon>Pseudomonadales</taxon>
        <taxon>Pseudomonadaceae</taxon>
        <taxon>Pseudomonas</taxon>
    </lineage>
</organism>
<dbReference type="Proteomes" id="UP000616499">
    <property type="component" value="Unassembled WGS sequence"/>
</dbReference>
<evidence type="ECO:0000313" key="2">
    <source>
        <dbReference type="EMBL" id="GGM20060.1"/>
    </source>
</evidence>
<dbReference type="Pfam" id="PF13409">
    <property type="entry name" value="GST_N_2"/>
    <property type="match status" value="1"/>
</dbReference>
<dbReference type="InterPro" id="IPR036249">
    <property type="entry name" value="Thioredoxin-like_sf"/>
</dbReference>
<dbReference type="EMBL" id="BMNW01000007">
    <property type="protein sequence ID" value="GGM20060.1"/>
    <property type="molecule type" value="Genomic_DNA"/>
</dbReference>
<proteinExistence type="predicted"/>
<dbReference type="SUPFAM" id="SSF52833">
    <property type="entry name" value="Thioredoxin-like"/>
    <property type="match status" value="1"/>
</dbReference>
<evidence type="ECO:0000313" key="3">
    <source>
        <dbReference type="Proteomes" id="UP000616499"/>
    </source>
</evidence>
<dbReference type="InterPro" id="IPR004045">
    <property type="entry name" value="Glutathione_S-Trfase_N"/>
</dbReference>
<feature type="domain" description="GST N-terminal" evidence="1">
    <location>
        <begin position="1"/>
        <end position="81"/>
    </location>
</feature>
<dbReference type="PANTHER" id="PTHR44051:SF8">
    <property type="entry name" value="GLUTATHIONE S-TRANSFERASE GSTA"/>
    <property type="match status" value="1"/>
</dbReference>
<sequence length="216" mass="24066">MYKLFGAEGSGSAAIEIALKYCDVDYQLVTASSWLAGEGSDVLKQLNPLTQVPTLVTDDGTVLTESAAIMIFLGLEFPSSGLLSRNHIERSQQLRSLVYIAANCYSPIGIIDYPERWLPTSAEEHLNLLKVGAKLRLYDHWNKFSDLFGSTAFWHPESPCAPEILTSVVTRWSGTREYLSASRPDFYDSLLLIDCQPIVCSVNQRHWCTDESVKAL</sequence>
<gene>
    <name evidence="2" type="ORF">GCM10009425_33580</name>
</gene>
<name>A0ABQ2GYF5_9PSED</name>